<dbReference type="InterPro" id="IPR052514">
    <property type="entry name" value="SAM-dependent_MTase"/>
</dbReference>
<comment type="caution">
    <text evidence="2">The sequence shown here is derived from an EMBL/GenBank/DDBJ whole genome shotgun (WGS) entry which is preliminary data.</text>
</comment>
<reference evidence="2 3" key="1">
    <citation type="journal article" date="2021" name="ISME J.">
        <title>Genomic evolution of the class Acidithiobacillia: deep-branching Proteobacteria living in extreme acidic conditions.</title>
        <authorList>
            <person name="Moya-Beltran A."/>
            <person name="Beard S."/>
            <person name="Rojas-Villalobos C."/>
            <person name="Issotta F."/>
            <person name="Gallardo Y."/>
            <person name="Ulloa R."/>
            <person name="Giaveno A."/>
            <person name="Degli Esposti M."/>
            <person name="Johnson D.B."/>
            <person name="Quatrini R."/>
        </authorList>
    </citation>
    <scope>NUCLEOTIDE SEQUENCE [LARGE SCALE GENOMIC DNA]</scope>
    <source>
        <strain evidence="2 3">RW2</strain>
    </source>
</reference>
<dbReference type="PANTHER" id="PTHR34203:SF15">
    <property type="entry name" value="SLL1173 PROTEIN"/>
    <property type="match status" value="1"/>
</dbReference>
<dbReference type="SUPFAM" id="SSF53335">
    <property type="entry name" value="S-adenosyl-L-methionine-dependent methyltransferases"/>
    <property type="match status" value="1"/>
</dbReference>
<dbReference type="Proteomes" id="UP000755654">
    <property type="component" value="Unassembled WGS sequence"/>
</dbReference>
<dbReference type="NCBIfam" id="TIGR01444">
    <property type="entry name" value="fkbM_fam"/>
    <property type="match status" value="1"/>
</dbReference>
<name>A0ABS6A0L6_9PROT</name>
<dbReference type="PANTHER" id="PTHR34203">
    <property type="entry name" value="METHYLTRANSFERASE, FKBM FAMILY PROTEIN"/>
    <property type="match status" value="1"/>
</dbReference>
<sequence>MSLLHFVKNDEDAVDQVALGFCSEFIHNTDRQKFILGRNIYADCVEKHVKVDGFIDDYTSDIKYHNLPVMRLAAISKNSLVLNVAGGRPLSAKKRLDEFGVKNLDYFAFYKYSKLPLIPIRFSEGFEDEFKSNMKKYEWIYSLLLDDASRRIFEKTVRFRLSYDITHLNGFTSKEDVQYFENFLNLRESGEVFIDVGGYDGFTSLEFMKRCPGYKSIHLFEPEKGNYQSCLERLREFKNVHCFPIGLSNSKKKLKFSIQGSASRVSDTGSVTINLDRLDDLLHCPCTFIKMDIEGEEFAAIDGARNTILTHHPRLAISIYHKIGDFWRIPKLVLSIRSDYEVFLRHYTESIYETVMFFMPKY</sequence>
<keyword evidence="2" id="KW-0808">Transferase</keyword>
<dbReference type="Pfam" id="PF05050">
    <property type="entry name" value="Methyltransf_21"/>
    <property type="match status" value="1"/>
</dbReference>
<protein>
    <submittedName>
        <fullName evidence="2">FkbM family methyltransferase</fullName>
    </submittedName>
</protein>
<dbReference type="RefSeq" id="WP_215884078.1">
    <property type="nucleotide sequence ID" value="NZ_JAAOMP010000116.1"/>
</dbReference>
<organism evidence="2 3">
    <name type="scientific">Acidithiobacillus sulfurivorans</name>
    <dbReference type="NCBI Taxonomy" id="1958756"/>
    <lineage>
        <taxon>Bacteria</taxon>
        <taxon>Pseudomonadati</taxon>
        <taxon>Pseudomonadota</taxon>
        <taxon>Acidithiobacillia</taxon>
        <taxon>Acidithiobacillales</taxon>
        <taxon>Acidithiobacillaceae</taxon>
        <taxon>Acidithiobacillus</taxon>
    </lineage>
</organism>
<evidence type="ECO:0000313" key="2">
    <source>
        <dbReference type="EMBL" id="MBU2760474.1"/>
    </source>
</evidence>
<keyword evidence="3" id="KW-1185">Reference proteome</keyword>
<evidence type="ECO:0000313" key="3">
    <source>
        <dbReference type="Proteomes" id="UP000755654"/>
    </source>
</evidence>
<keyword evidence="2" id="KW-0489">Methyltransferase</keyword>
<dbReference type="GO" id="GO:0032259">
    <property type="term" value="P:methylation"/>
    <property type="evidence" value="ECO:0007669"/>
    <property type="project" value="UniProtKB-KW"/>
</dbReference>
<proteinExistence type="predicted"/>
<evidence type="ECO:0000259" key="1">
    <source>
        <dbReference type="Pfam" id="PF05050"/>
    </source>
</evidence>
<gene>
    <name evidence="2" type="ORF">HAP95_10015</name>
</gene>
<dbReference type="Gene3D" id="3.40.50.150">
    <property type="entry name" value="Vaccinia Virus protein VP39"/>
    <property type="match status" value="1"/>
</dbReference>
<dbReference type="InterPro" id="IPR006342">
    <property type="entry name" value="FkbM_mtfrase"/>
</dbReference>
<feature type="domain" description="Methyltransferase FkbM" evidence="1">
    <location>
        <begin position="195"/>
        <end position="326"/>
    </location>
</feature>
<dbReference type="InterPro" id="IPR029063">
    <property type="entry name" value="SAM-dependent_MTases_sf"/>
</dbReference>
<dbReference type="EMBL" id="JAAOMP010000116">
    <property type="protein sequence ID" value="MBU2760474.1"/>
    <property type="molecule type" value="Genomic_DNA"/>
</dbReference>
<accession>A0ABS6A0L6</accession>
<dbReference type="GO" id="GO:0008168">
    <property type="term" value="F:methyltransferase activity"/>
    <property type="evidence" value="ECO:0007669"/>
    <property type="project" value="UniProtKB-KW"/>
</dbReference>